<feature type="non-terminal residue" evidence="2">
    <location>
        <position position="223"/>
    </location>
</feature>
<evidence type="ECO:0000313" key="2">
    <source>
        <dbReference type="EMBL" id="KAK7479871.1"/>
    </source>
</evidence>
<comment type="caution">
    <text evidence="2">The sequence shown here is derived from an EMBL/GenBank/DDBJ whole genome shotgun (WGS) entry which is preliminary data.</text>
</comment>
<sequence length="223" mass="25133">MSCIPYTFILAVVLFQCLALGPPTHADKGLQNRVCLILRFKIRIAEEQGQYGRARYCVKPDGARLSIVCKGFGFQARPEMNLFRTTNFTGNCSATATSSAGGVEERLDAYRVTHRRRRVVRKVWSAARPSVLGQEHAYRCEAVCGEERASSTIRVVASNDDMTGLSPRCEVRKFHIEDVNQTEDGPRYCMAQNRPIRLSCWGFGFRAKPEVYLFRTANLTGNR</sequence>
<organism evidence="2 3">
    <name type="scientific">Batillaria attramentaria</name>
    <dbReference type="NCBI Taxonomy" id="370345"/>
    <lineage>
        <taxon>Eukaryota</taxon>
        <taxon>Metazoa</taxon>
        <taxon>Spiralia</taxon>
        <taxon>Lophotrochozoa</taxon>
        <taxon>Mollusca</taxon>
        <taxon>Gastropoda</taxon>
        <taxon>Caenogastropoda</taxon>
        <taxon>Sorbeoconcha</taxon>
        <taxon>Cerithioidea</taxon>
        <taxon>Batillariidae</taxon>
        <taxon>Batillaria</taxon>
    </lineage>
</organism>
<accession>A0ABD0JXT9</accession>
<protein>
    <submittedName>
        <fullName evidence="2">Uncharacterized protein</fullName>
    </submittedName>
</protein>
<reference evidence="2 3" key="1">
    <citation type="journal article" date="2023" name="Sci. Data">
        <title>Genome assembly of the Korean intertidal mud-creeper Batillaria attramentaria.</title>
        <authorList>
            <person name="Patra A.K."/>
            <person name="Ho P.T."/>
            <person name="Jun S."/>
            <person name="Lee S.J."/>
            <person name="Kim Y."/>
            <person name="Won Y.J."/>
        </authorList>
    </citation>
    <scope>NUCLEOTIDE SEQUENCE [LARGE SCALE GENOMIC DNA]</scope>
    <source>
        <strain evidence="2">Wonlab-2016</strain>
    </source>
</reference>
<evidence type="ECO:0000256" key="1">
    <source>
        <dbReference type="SAM" id="SignalP"/>
    </source>
</evidence>
<dbReference type="EMBL" id="JACVVK020000293">
    <property type="protein sequence ID" value="KAK7479871.1"/>
    <property type="molecule type" value="Genomic_DNA"/>
</dbReference>
<feature type="chain" id="PRO_5044841284" evidence="1">
    <location>
        <begin position="27"/>
        <end position="223"/>
    </location>
</feature>
<keyword evidence="3" id="KW-1185">Reference proteome</keyword>
<dbReference type="AlphaFoldDB" id="A0ABD0JXT9"/>
<dbReference type="Proteomes" id="UP001519460">
    <property type="component" value="Unassembled WGS sequence"/>
</dbReference>
<proteinExistence type="predicted"/>
<gene>
    <name evidence="2" type="ORF">BaRGS_00028861</name>
</gene>
<keyword evidence="1" id="KW-0732">Signal</keyword>
<feature type="signal peptide" evidence="1">
    <location>
        <begin position="1"/>
        <end position="26"/>
    </location>
</feature>
<name>A0ABD0JXT9_9CAEN</name>
<evidence type="ECO:0000313" key="3">
    <source>
        <dbReference type="Proteomes" id="UP001519460"/>
    </source>
</evidence>